<comment type="caution">
    <text evidence="1">The sequence shown here is derived from an EMBL/GenBank/DDBJ whole genome shotgun (WGS) entry which is preliminary data.</text>
</comment>
<dbReference type="Pfam" id="PF11751">
    <property type="entry name" value="PorP_SprF"/>
    <property type="match status" value="1"/>
</dbReference>
<gene>
    <name evidence="1" type="ORF">HHU12_12760</name>
</gene>
<dbReference type="NCBIfam" id="TIGR03519">
    <property type="entry name" value="T9SS_PorP_fam"/>
    <property type="match status" value="1"/>
</dbReference>
<dbReference type="Proteomes" id="UP000576082">
    <property type="component" value="Unassembled WGS sequence"/>
</dbReference>
<protein>
    <submittedName>
        <fullName evidence="1">Type IX secretion system membrane protein PorP/SprF</fullName>
    </submittedName>
</protein>
<reference evidence="1 2" key="1">
    <citation type="submission" date="2020-04" db="EMBL/GenBank/DDBJ databases">
        <title>Flammeovirga sp. SR4, a novel species isolated from seawater.</title>
        <authorList>
            <person name="Wang X."/>
        </authorList>
    </citation>
    <scope>NUCLEOTIDE SEQUENCE [LARGE SCALE GENOMIC DNA]</scope>
    <source>
        <strain evidence="1 2">ATCC 23126</strain>
    </source>
</reference>
<sequence>MRKLIVILGLIYIFGNEGKAQQLPMFTQYAYNTLAINPAFAGTKDGVDFLLLNRWQWVDYEGAPNTFNFNSSFKVMDKVGMGVNFVNDKIGVSTTNTIQVAGSYMTQLNEKLTLSFGLALSATSYKHDWSNIRLQNPSDPTFGANNENLTNINTGFGLYLYSDKYYVSFSIPYILENKITNTSEAQEYRHYFLKGGVHFELSENVEFVPSALLKYVTNNDVQLDMTATFILQKMLWVGATYRTQDGFALMAQVDINKRFRVGYGYDIPITDIQTATSGSHEIILGFNIKSRTNNVIVSPRYF</sequence>
<evidence type="ECO:0000313" key="1">
    <source>
        <dbReference type="EMBL" id="NME68836.1"/>
    </source>
</evidence>
<proteinExistence type="predicted"/>
<dbReference type="AlphaFoldDB" id="A0A7X9RUA4"/>
<dbReference type="InterPro" id="IPR019861">
    <property type="entry name" value="PorP/SprF_Bacteroidetes"/>
</dbReference>
<organism evidence="1 2">
    <name type="scientific">Flammeovirga aprica JL-4</name>
    <dbReference type="NCBI Taxonomy" id="694437"/>
    <lineage>
        <taxon>Bacteria</taxon>
        <taxon>Pseudomonadati</taxon>
        <taxon>Bacteroidota</taxon>
        <taxon>Cytophagia</taxon>
        <taxon>Cytophagales</taxon>
        <taxon>Flammeovirgaceae</taxon>
        <taxon>Flammeovirga</taxon>
    </lineage>
</organism>
<evidence type="ECO:0000313" key="2">
    <source>
        <dbReference type="Proteomes" id="UP000576082"/>
    </source>
</evidence>
<keyword evidence="2" id="KW-1185">Reference proteome</keyword>
<accession>A0A7X9RUA4</accession>
<dbReference type="EMBL" id="JABANE010000030">
    <property type="protein sequence ID" value="NME68836.1"/>
    <property type="molecule type" value="Genomic_DNA"/>
</dbReference>
<dbReference type="RefSeq" id="WP_169657128.1">
    <property type="nucleotide sequence ID" value="NZ_JABANE010000030.1"/>
</dbReference>
<name>A0A7X9RUA4_9BACT</name>